<dbReference type="InterPro" id="IPR001895">
    <property type="entry name" value="RASGEF_cat_dom"/>
</dbReference>
<organism evidence="4">
    <name type="scientific">Arion vulgaris</name>
    <dbReference type="NCBI Taxonomy" id="1028688"/>
    <lineage>
        <taxon>Eukaryota</taxon>
        <taxon>Metazoa</taxon>
        <taxon>Spiralia</taxon>
        <taxon>Lophotrochozoa</taxon>
        <taxon>Mollusca</taxon>
        <taxon>Gastropoda</taxon>
        <taxon>Heterobranchia</taxon>
        <taxon>Euthyneura</taxon>
        <taxon>Panpulmonata</taxon>
        <taxon>Eupulmonata</taxon>
        <taxon>Stylommatophora</taxon>
        <taxon>Helicina</taxon>
        <taxon>Arionoidea</taxon>
        <taxon>Arionidae</taxon>
        <taxon>Arion</taxon>
    </lineage>
</organism>
<name>A0A0B6ZQ34_9EUPU</name>
<proteinExistence type="predicted"/>
<accession>A0A0B6ZQ34</accession>
<sequence>SSNVEASPPSQTYQYVARSQSFQTCENEDNKNDTNVDNVANKAYKTLPSKSLKAKTARIRLSSNTQFEKADQRNNDYDYPKEHASDGGKDNFGFQNVEYMKSRKMTLPSKTFKTFIVPEIFKSSLLPKGHKVLDQTILLNVKALILNKTPRALALHMTKYDLTLMNVTDEKDWGLGVTSGLELLTLPQGKQMRQDAIERWDSLRMFIMVTLLTSQTVNERAKILSLWIQTCLELKTTAGNLYSFAALMSALTGPQIIRMTDTWLILRQNYTASAYVYDTKLRPSYISLNDATSDLPLSNICVPYITPICQLLERDLESVLQDYYWDKGLDPIGSAIDVLLTHLDTARIIASQGNLYEVTGRALMTVISNDPELDQIFCPEFHLLVLWGEKGWMAKRKERLDKMEQIFTLLSHKYQVPGDVGTEV</sequence>
<dbReference type="EMBL" id="HACG01023602">
    <property type="protein sequence ID" value="CEK70467.1"/>
    <property type="molecule type" value="Transcribed_RNA"/>
</dbReference>
<dbReference type="EMBL" id="HACG01023603">
    <property type="protein sequence ID" value="CEK70468.1"/>
    <property type="molecule type" value="Transcribed_RNA"/>
</dbReference>
<dbReference type="PANTHER" id="PTHR14247">
    <property type="entry name" value="BREAST CANCER ANTI-ESTROGEN RESISTANCE PROTEIN 3 HOMOLOG-LIKE PROTEIN"/>
    <property type="match status" value="1"/>
</dbReference>
<dbReference type="InterPro" id="IPR051853">
    <property type="entry name" value="SH2-Ras-GEF_adapter"/>
</dbReference>
<dbReference type="GO" id="GO:0005085">
    <property type="term" value="F:guanyl-nucleotide exchange factor activity"/>
    <property type="evidence" value="ECO:0007669"/>
    <property type="project" value="UniProtKB-KW"/>
</dbReference>
<keyword evidence="1" id="KW-0344">Guanine-nucleotide releasing factor</keyword>
<feature type="region of interest" description="Disordered" evidence="2">
    <location>
        <begin position="63"/>
        <end position="85"/>
    </location>
</feature>
<gene>
    <name evidence="4" type="primary">ORF74272</name>
    <name evidence="5" type="synonym">ORF74275</name>
</gene>
<evidence type="ECO:0000313" key="4">
    <source>
        <dbReference type="EMBL" id="CEK70467.1"/>
    </source>
</evidence>
<dbReference type="Pfam" id="PF00617">
    <property type="entry name" value="RasGEF"/>
    <property type="match status" value="1"/>
</dbReference>
<dbReference type="PANTHER" id="PTHR14247:SF8">
    <property type="entry name" value="RAS-GEF DOMAIN-CONTAINING PROTEIN"/>
    <property type="match status" value="1"/>
</dbReference>
<reference evidence="4" key="1">
    <citation type="submission" date="2014-12" db="EMBL/GenBank/DDBJ databases">
        <title>Insight into the proteome of Arion vulgaris.</title>
        <authorList>
            <person name="Aradska J."/>
            <person name="Bulat T."/>
            <person name="Smidak R."/>
            <person name="Sarate P."/>
            <person name="Gangsoo J."/>
            <person name="Sialana F."/>
            <person name="Bilban M."/>
            <person name="Lubec G."/>
        </authorList>
    </citation>
    <scope>NUCLEOTIDE SEQUENCE</scope>
    <source>
        <tissue evidence="4">Skin</tissue>
    </source>
</reference>
<feature type="domain" description="Ras-GEF" evidence="3">
    <location>
        <begin position="149"/>
        <end position="390"/>
    </location>
</feature>
<dbReference type="InterPro" id="IPR023578">
    <property type="entry name" value="Ras_GEF_dom_sf"/>
</dbReference>
<dbReference type="SMART" id="SM00147">
    <property type="entry name" value="RasGEF"/>
    <property type="match status" value="1"/>
</dbReference>
<dbReference type="PROSITE" id="PS50009">
    <property type="entry name" value="RASGEF_CAT"/>
    <property type="match status" value="1"/>
</dbReference>
<evidence type="ECO:0000313" key="5">
    <source>
        <dbReference type="EMBL" id="CEK70468.1"/>
    </source>
</evidence>
<dbReference type="Gene3D" id="1.10.840.10">
    <property type="entry name" value="Ras guanine-nucleotide exchange factors catalytic domain"/>
    <property type="match status" value="1"/>
</dbReference>
<dbReference type="InterPro" id="IPR036964">
    <property type="entry name" value="RASGEF_cat_dom_sf"/>
</dbReference>
<feature type="non-terminal residue" evidence="4">
    <location>
        <position position="1"/>
    </location>
</feature>
<evidence type="ECO:0000256" key="2">
    <source>
        <dbReference type="SAM" id="MobiDB-lite"/>
    </source>
</evidence>
<evidence type="ECO:0000259" key="3">
    <source>
        <dbReference type="PROSITE" id="PS50009"/>
    </source>
</evidence>
<dbReference type="AlphaFoldDB" id="A0A0B6ZQ34"/>
<evidence type="ECO:0000256" key="1">
    <source>
        <dbReference type="PROSITE-ProRule" id="PRU00168"/>
    </source>
</evidence>
<dbReference type="GO" id="GO:0007264">
    <property type="term" value="P:small GTPase-mediated signal transduction"/>
    <property type="evidence" value="ECO:0007669"/>
    <property type="project" value="InterPro"/>
</dbReference>
<dbReference type="SUPFAM" id="SSF48366">
    <property type="entry name" value="Ras GEF"/>
    <property type="match status" value="1"/>
</dbReference>
<feature type="compositionally biased region" description="Basic and acidic residues" evidence="2">
    <location>
        <begin position="68"/>
        <end position="85"/>
    </location>
</feature>
<protein>
    <recommendedName>
        <fullName evidence="3">Ras-GEF domain-containing protein</fullName>
    </recommendedName>
</protein>